<name>A0AAV7QEA5_PLEWA</name>
<comment type="caution">
    <text evidence="2">The sequence shown here is derived from an EMBL/GenBank/DDBJ whole genome shotgun (WGS) entry which is preliminary data.</text>
</comment>
<proteinExistence type="predicted"/>
<evidence type="ECO:0000313" key="3">
    <source>
        <dbReference type="Proteomes" id="UP001066276"/>
    </source>
</evidence>
<organism evidence="2 3">
    <name type="scientific">Pleurodeles waltl</name>
    <name type="common">Iberian ribbed newt</name>
    <dbReference type="NCBI Taxonomy" id="8319"/>
    <lineage>
        <taxon>Eukaryota</taxon>
        <taxon>Metazoa</taxon>
        <taxon>Chordata</taxon>
        <taxon>Craniata</taxon>
        <taxon>Vertebrata</taxon>
        <taxon>Euteleostomi</taxon>
        <taxon>Amphibia</taxon>
        <taxon>Batrachia</taxon>
        <taxon>Caudata</taxon>
        <taxon>Salamandroidea</taxon>
        <taxon>Salamandridae</taxon>
        <taxon>Pleurodelinae</taxon>
        <taxon>Pleurodeles</taxon>
    </lineage>
</organism>
<feature type="region of interest" description="Disordered" evidence="1">
    <location>
        <begin position="1"/>
        <end position="22"/>
    </location>
</feature>
<dbReference type="EMBL" id="JANPWB010000010">
    <property type="protein sequence ID" value="KAJ1137994.1"/>
    <property type="molecule type" value="Genomic_DNA"/>
</dbReference>
<protein>
    <submittedName>
        <fullName evidence="2">Uncharacterized protein</fullName>
    </submittedName>
</protein>
<evidence type="ECO:0000256" key="1">
    <source>
        <dbReference type="SAM" id="MobiDB-lite"/>
    </source>
</evidence>
<gene>
    <name evidence="2" type="ORF">NDU88_004385</name>
</gene>
<keyword evidence="3" id="KW-1185">Reference proteome</keyword>
<evidence type="ECO:0000313" key="2">
    <source>
        <dbReference type="EMBL" id="KAJ1137994.1"/>
    </source>
</evidence>
<dbReference type="Proteomes" id="UP001066276">
    <property type="component" value="Chromosome 6"/>
</dbReference>
<reference evidence="2" key="1">
    <citation type="journal article" date="2022" name="bioRxiv">
        <title>Sequencing and chromosome-scale assembly of the giantPleurodeles waltlgenome.</title>
        <authorList>
            <person name="Brown T."/>
            <person name="Elewa A."/>
            <person name="Iarovenko S."/>
            <person name="Subramanian E."/>
            <person name="Araus A.J."/>
            <person name="Petzold A."/>
            <person name="Susuki M."/>
            <person name="Suzuki K.-i.T."/>
            <person name="Hayashi T."/>
            <person name="Toyoda A."/>
            <person name="Oliveira C."/>
            <person name="Osipova E."/>
            <person name="Leigh N.D."/>
            <person name="Simon A."/>
            <person name="Yun M.H."/>
        </authorList>
    </citation>
    <scope>NUCLEOTIDE SEQUENCE</scope>
    <source>
        <strain evidence="2">20211129_DDA</strain>
        <tissue evidence="2">Liver</tissue>
    </source>
</reference>
<accession>A0AAV7QEA5</accession>
<dbReference type="AlphaFoldDB" id="A0AAV7QEA5"/>
<sequence length="80" mass="8992">MGPSPDNLPKYTGFPRQRKMRQPLPEVRELPVAHQGHCLGGVRAATPILCKESWYGHDYAIRKGLNMSGEHQESLVLVLQ</sequence>